<proteinExistence type="predicted"/>
<evidence type="ECO:0000313" key="2">
    <source>
        <dbReference type="Proteomes" id="UP000828941"/>
    </source>
</evidence>
<dbReference type="Proteomes" id="UP000828941">
    <property type="component" value="Chromosome 4"/>
</dbReference>
<dbReference type="EMBL" id="CM039429">
    <property type="protein sequence ID" value="KAI4348757.1"/>
    <property type="molecule type" value="Genomic_DNA"/>
</dbReference>
<reference evidence="1 2" key="1">
    <citation type="journal article" date="2022" name="DNA Res.">
        <title>Chromosomal-level genome assembly of the orchid tree Bauhinia variegata (Leguminosae; Cercidoideae) supports the allotetraploid origin hypothesis of Bauhinia.</title>
        <authorList>
            <person name="Zhong Y."/>
            <person name="Chen Y."/>
            <person name="Zheng D."/>
            <person name="Pang J."/>
            <person name="Liu Y."/>
            <person name="Luo S."/>
            <person name="Meng S."/>
            <person name="Qian L."/>
            <person name="Wei D."/>
            <person name="Dai S."/>
            <person name="Zhou R."/>
        </authorList>
    </citation>
    <scope>NUCLEOTIDE SEQUENCE [LARGE SCALE GENOMIC DNA]</scope>
    <source>
        <strain evidence="1">BV-YZ2020</strain>
    </source>
</reference>
<organism evidence="1 2">
    <name type="scientific">Bauhinia variegata</name>
    <name type="common">Purple orchid tree</name>
    <name type="synonym">Phanera variegata</name>
    <dbReference type="NCBI Taxonomy" id="167791"/>
    <lineage>
        <taxon>Eukaryota</taxon>
        <taxon>Viridiplantae</taxon>
        <taxon>Streptophyta</taxon>
        <taxon>Embryophyta</taxon>
        <taxon>Tracheophyta</taxon>
        <taxon>Spermatophyta</taxon>
        <taxon>Magnoliopsida</taxon>
        <taxon>eudicotyledons</taxon>
        <taxon>Gunneridae</taxon>
        <taxon>Pentapetalae</taxon>
        <taxon>rosids</taxon>
        <taxon>fabids</taxon>
        <taxon>Fabales</taxon>
        <taxon>Fabaceae</taxon>
        <taxon>Cercidoideae</taxon>
        <taxon>Cercideae</taxon>
        <taxon>Bauhiniinae</taxon>
        <taxon>Bauhinia</taxon>
    </lineage>
</organism>
<evidence type="ECO:0000313" key="1">
    <source>
        <dbReference type="EMBL" id="KAI4348757.1"/>
    </source>
</evidence>
<sequence length="112" mass="12995">MKPGRSPFHQMLFLPWPGTVLEVKHREKRTQEKLNYKGTLRDEKHTHQKVSSLSIVPEATPQRRRCHPSCSRSQFLLGRVQVQCSQYLQLQFQKPVSNSHQSDQGIRTSSVT</sequence>
<accession>A0ACB9PJR9</accession>
<keyword evidence="2" id="KW-1185">Reference proteome</keyword>
<name>A0ACB9PJR9_BAUVA</name>
<gene>
    <name evidence="1" type="ORF">L6164_009439</name>
</gene>
<protein>
    <submittedName>
        <fullName evidence="1">Uncharacterized protein</fullName>
    </submittedName>
</protein>
<comment type="caution">
    <text evidence="1">The sequence shown here is derived from an EMBL/GenBank/DDBJ whole genome shotgun (WGS) entry which is preliminary data.</text>
</comment>